<accession>A0A2K2DQE2</accession>
<reference evidence="1 2" key="1">
    <citation type="journal article" date="2010" name="Nature">
        <title>Genome sequencing and analysis of the model grass Brachypodium distachyon.</title>
        <authorList>
            <consortium name="International Brachypodium Initiative"/>
        </authorList>
    </citation>
    <scope>NUCLEOTIDE SEQUENCE [LARGE SCALE GENOMIC DNA]</scope>
    <source>
        <strain evidence="1 2">Bd21</strain>
    </source>
</reference>
<keyword evidence="3" id="KW-1185">Reference proteome</keyword>
<dbReference type="EMBL" id="CM000880">
    <property type="protein sequence ID" value="PNT76496.1"/>
    <property type="molecule type" value="Genomic_DNA"/>
</dbReference>
<protein>
    <submittedName>
        <fullName evidence="1 2">Uncharacterized protein</fullName>
    </submittedName>
</protein>
<reference evidence="1" key="2">
    <citation type="submission" date="2017-06" db="EMBL/GenBank/DDBJ databases">
        <title>WGS assembly of Brachypodium distachyon.</title>
        <authorList>
            <consortium name="The International Brachypodium Initiative"/>
            <person name="Lucas S."/>
            <person name="Harmon-Smith M."/>
            <person name="Lail K."/>
            <person name="Tice H."/>
            <person name="Grimwood J."/>
            <person name="Bruce D."/>
            <person name="Barry K."/>
            <person name="Shu S."/>
            <person name="Lindquist E."/>
            <person name="Wang M."/>
            <person name="Pitluck S."/>
            <person name="Vogel J.P."/>
            <person name="Garvin D.F."/>
            <person name="Mockler T.C."/>
            <person name="Schmutz J."/>
            <person name="Rokhsar D."/>
            <person name="Bevan M.W."/>
        </authorList>
    </citation>
    <scope>NUCLEOTIDE SEQUENCE</scope>
    <source>
        <strain evidence="1">Bd21</strain>
    </source>
</reference>
<dbReference type="AlphaFoldDB" id="A0A2K2DQE2"/>
<evidence type="ECO:0000313" key="2">
    <source>
        <dbReference type="EnsemblPlants" id="PNT76496"/>
    </source>
</evidence>
<sequence>MFNEYEHHGSSIPAGDDVLATPPAQTRPEAVVLNRGDSRAHRDTAMMLDGEIAVQHKTVNANNNISATQDHAVPVIMDNTMVANPNIETSGVPANVRTEELAYATVPVQRRSAVLQRLSNNNSPANPRGSIVITLPNNICDQVDSMYAFVYMHAAAQQLNKVWINIPVPGEPSIELTGLKFRAAVIGREDYDVDMMKATTALLNELENKASSQFYSREGTSCLQIGLMCVHPTDGTHQSGLLRTCSWVWASPMTLHLATR</sequence>
<evidence type="ECO:0000313" key="3">
    <source>
        <dbReference type="Proteomes" id="UP000008810"/>
    </source>
</evidence>
<dbReference type="Gramene" id="PNT76496">
    <property type="protein sequence ID" value="PNT76496"/>
    <property type="gene ID" value="BRADI_1g48825v3"/>
</dbReference>
<gene>
    <name evidence="1" type="ORF">BRADI_1g48825v3</name>
</gene>
<organism evidence="1">
    <name type="scientific">Brachypodium distachyon</name>
    <name type="common">Purple false brome</name>
    <name type="synonym">Trachynia distachya</name>
    <dbReference type="NCBI Taxonomy" id="15368"/>
    <lineage>
        <taxon>Eukaryota</taxon>
        <taxon>Viridiplantae</taxon>
        <taxon>Streptophyta</taxon>
        <taxon>Embryophyta</taxon>
        <taxon>Tracheophyta</taxon>
        <taxon>Spermatophyta</taxon>
        <taxon>Magnoliopsida</taxon>
        <taxon>Liliopsida</taxon>
        <taxon>Poales</taxon>
        <taxon>Poaceae</taxon>
        <taxon>BOP clade</taxon>
        <taxon>Pooideae</taxon>
        <taxon>Stipodae</taxon>
        <taxon>Brachypodieae</taxon>
        <taxon>Brachypodium</taxon>
    </lineage>
</organism>
<proteinExistence type="predicted"/>
<dbReference type="EnsemblPlants" id="PNT76496">
    <property type="protein sequence ID" value="PNT76496"/>
    <property type="gene ID" value="BRADI_1g48825v3"/>
</dbReference>
<dbReference type="InParanoid" id="A0A2K2DQE2"/>
<dbReference type="Proteomes" id="UP000008810">
    <property type="component" value="Chromosome 1"/>
</dbReference>
<reference evidence="2" key="3">
    <citation type="submission" date="2018-08" db="UniProtKB">
        <authorList>
            <consortium name="EnsemblPlants"/>
        </authorList>
    </citation>
    <scope>IDENTIFICATION</scope>
    <source>
        <strain evidence="2">cv. Bd21</strain>
    </source>
</reference>
<name>A0A2K2DQE2_BRADI</name>
<evidence type="ECO:0000313" key="1">
    <source>
        <dbReference type="EMBL" id="PNT76496.1"/>
    </source>
</evidence>